<keyword evidence="1" id="KW-0732">Signal</keyword>
<evidence type="ECO:0000256" key="1">
    <source>
        <dbReference type="SAM" id="SignalP"/>
    </source>
</evidence>
<feature type="chain" id="PRO_5033066804" evidence="1">
    <location>
        <begin position="23"/>
        <end position="149"/>
    </location>
</feature>
<evidence type="ECO:0000313" key="3">
    <source>
        <dbReference type="Proteomes" id="UP000033815"/>
    </source>
</evidence>
<accession>A0A837I6V6</accession>
<dbReference type="EMBL" id="LCHP01000005">
    <property type="protein sequence ID" value="KKT36577.1"/>
    <property type="molecule type" value="Genomic_DNA"/>
</dbReference>
<gene>
    <name evidence="2" type="ORF">UW25_C0005G0059</name>
</gene>
<dbReference type="Proteomes" id="UP000033815">
    <property type="component" value="Unassembled WGS sequence"/>
</dbReference>
<proteinExistence type="predicted"/>
<sequence>MKLLLLGIALSFCFLTSTYAESAVAVTDEVVPVKWAVLAHPSGNFSYTYVWDGCAIHMRSAKAGMVVEAVDPNWRGMHITQTIVIEEHPGGASYKLAFTKETGVRNGGVVLSLDTEGYDVFESRCAEAVKSLPKGIQKAFYGFYGIGGK</sequence>
<feature type="signal peptide" evidence="1">
    <location>
        <begin position="1"/>
        <end position="22"/>
    </location>
</feature>
<reference evidence="2 3" key="1">
    <citation type="journal article" date="2015" name="Nature">
        <title>rRNA introns, odd ribosomes, and small enigmatic genomes across a large radiation of phyla.</title>
        <authorList>
            <person name="Brown C.T."/>
            <person name="Hug L.A."/>
            <person name="Thomas B.C."/>
            <person name="Sharon I."/>
            <person name="Castelle C.J."/>
            <person name="Singh A."/>
            <person name="Wilkins M.J."/>
            <person name="Williams K.H."/>
            <person name="Banfield J.F."/>
        </authorList>
    </citation>
    <scope>NUCLEOTIDE SEQUENCE [LARGE SCALE GENOMIC DNA]</scope>
</reference>
<name>A0A837I6V6_9BACT</name>
<organism evidence="2 3">
    <name type="scientific">Candidatus Nomurabacteria bacterium GW2011_GWB1_44_12</name>
    <dbReference type="NCBI Taxonomy" id="1618748"/>
    <lineage>
        <taxon>Bacteria</taxon>
        <taxon>Candidatus Nomuraibacteriota</taxon>
    </lineage>
</organism>
<protein>
    <submittedName>
        <fullName evidence="2">Uncharacterized protein</fullName>
    </submittedName>
</protein>
<dbReference type="AlphaFoldDB" id="A0A837I6V6"/>
<comment type="caution">
    <text evidence="2">The sequence shown here is derived from an EMBL/GenBank/DDBJ whole genome shotgun (WGS) entry which is preliminary data.</text>
</comment>
<evidence type="ECO:0000313" key="2">
    <source>
        <dbReference type="EMBL" id="KKT36577.1"/>
    </source>
</evidence>